<comment type="subcellular location">
    <subcellularLocation>
        <location evidence="1">Membrane</location>
        <topology evidence="1">Multi-pass membrane protein</topology>
    </subcellularLocation>
</comment>
<evidence type="ECO:0000256" key="1">
    <source>
        <dbReference type="ARBA" id="ARBA00004141"/>
    </source>
</evidence>
<evidence type="ECO:0000256" key="2">
    <source>
        <dbReference type="ARBA" id="ARBA00022692"/>
    </source>
</evidence>
<dbReference type="GO" id="GO:0016020">
    <property type="term" value="C:membrane"/>
    <property type="evidence" value="ECO:0007669"/>
    <property type="project" value="UniProtKB-SubCell"/>
</dbReference>
<reference evidence="6 7" key="1">
    <citation type="submission" date="2018-06" db="EMBL/GenBank/DDBJ databases">
        <authorList>
            <consortium name="Pathogen Informatics"/>
            <person name="Doyle S."/>
        </authorList>
    </citation>
    <scope>NUCLEOTIDE SEQUENCE [LARGE SCALE GENOMIC DNA]</scope>
    <source>
        <strain evidence="6 7">NCTC11545</strain>
    </source>
</reference>
<dbReference type="RefSeq" id="WP_111972572.1">
    <property type="nucleotide sequence ID" value="NZ_UAVS01000005.1"/>
</dbReference>
<name>A0A2X2SL09_CAPOC</name>
<evidence type="ECO:0000313" key="6">
    <source>
        <dbReference type="EMBL" id="SQA93806.1"/>
    </source>
</evidence>
<dbReference type="EMBL" id="UAVS01000005">
    <property type="protein sequence ID" value="SQA93806.1"/>
    <property type="molecule type" value="Genomic_DNA"/>
</dbReference>
<dbReference type="Pfam" id="PF05105">
    <property type="entry name" value="Phage_holin_4_1"/>
    <property type="match status" value="1"/>
</dbReference>
<evidence type="ECO:0000256" key="3">
    <source>
        <dbReference type="ARBA" id="ARBA00022989"/>
    </source>
</evidence>
<dbReference type="InterPro" id="IPR006480">
    <property type="entry name" value="Phage_holin_4_1"/>
</dbReference>
<evidence type="ECO:0000313" key="7">
    <source>
        <dbReference type="Proteomes" id="UP000250169"/>
    </source>
</evidence>
<evidence type="ECO:0000256" key="5">
    <source>
        <dbReference type="SAM" id="Phobius"/>
    </source>
</evidence>
<keyword evidence="3 5" id="KW-1133">Transmembrane helix</keyword>
<protein>
    <submittedName>
        <fullName evidence="6">Uncharacterized protein</fullName>
    </submittedName>
</protein>
<accession>A0A2X2SL09</accession>
<keyword evidence="2 5" id="KW-0812">Transmembrane</keyword>
<feature type="transmembrane region" description="Helical" evidence="5">
    <location>
        <begin position="82"/>
        <end position="103"/>
    </location>
</feature>
<gene>
    <name evidence="6" type="ORF">NCTC11545_01183</name>
</gene>
<organism evidence="6 7">
    <name type="scientific">Capnocytophaga ochracea</name>
    <dbReference type="NCBI Taxonomy" id="1018"/>
    <lineage>
        <taxon>Bacteria</taxon>
        <taxon>Pseudomonadati</taxon>
        <taxon>Bacteroidota</taxon>
        <taxon>Flavobacteriia</taxon>
        <taxon>Flavobacteriales</taxon>
        <taxon>Flavobacteriaceae</taxon>
        <taxon>Capnocytophaga</taxon>
    </lineage>
</organism>
<evidence type="ECO:0000256" key="4">
    <source>
        <dbReference type="ARBA" id="ARBA00023136"/>
    </source>
</evidence>
<feature type="transmembrane region" description="Helical" evidence="5">
    <location>
        <begin position="6"/>
        <end position="27"/>
    </location>
</feature>
<proteinExistence type="predicted"/>
<keyword evidence="4 5" id="KW-0472">Membrane</keyword>
<feature type="transmembrane region" description="Helical" evidence="5">
    <location>
        <begin position="55"/>
        <end position="76"/>
    </location>
</feature>
<sequence>MEKIFVILWILLGIYILVLLMIFADLWSGLRKAKRNGETRTSYGYRRTIAKMAQYYNLLIACSIVDSIYGLLSWYLEIYYQTSLWLFPFVTFFMALVLCAIEIKSIREKAEDKVRLDRAGQAIQQVFINRENLEEVAKTISNYMTEKSETSESLENSQTSNNKQ</sequence>
<dbReference type="Proteomes" id="UP000250169">
    <property type="component" value="Unassembled WGS sequence"/>
</dbReference>
<dbReference type="AlphaFoldDB" id="A0A2X2SL09"/>